<keyword evidence="4" id="KW-0732">Signal</keyword>
<evidence type="ECO:0000313" key="6">
    <source>
        <dbReference type="EMBL" id="AIA93349.1"/>
    </source>
</evidence>
<dbReference type="Gene3D" id="3.20.20.80">
    <property type="entry name" value="Glycosidases"/>
    <property type="match status" value="1"/>
</dbReference>
<accession>A0A060CDR3</accession>
<sequence length="70" mass="7634">MKINIITIPLFMALSIANLSAQKTADIKATAETKALYRNLIALQGGKVMLGHQDDTAYGIAWKGDENQSR</sequence>
<protein>
    <submittedName>
        <fullName evidence="6">CAZy families GH26 protein</fullName>
    </submittedName>
</protein>
<comment type="caution">
    <text evidence="3">Lacks conserved residue(s) required for the propagation of feature annotation.</text>
</comment>
<evidence type="ECO:0000259" key="5">
    <source>
        <dbReference type="PROSITE" id="PS51764"/>
    </source>
</evidence>
<keyword evidence="2" id="KW-0326">Glycosidase</keyword>
<dbReference type="GO" id="GO:0004553">
    <property type="term" value="F:hydrolase activity, hydrolyzing O-glycosyl compounds"/>
    <property type="evidence" value="ECO:0007669"/>
    <property type="project" value="InterPro"/>
</dbReference>
<evidence type="ECO:0000256" key="2">
    <source>
        <dbReference type="ARBA" id="ARBA00023295"/>
    </source>
</evidence>
<reference evidence="6" key="1">
    <citation type="journal article" date="2013" name="Environ. Microbiol.">
        <title>Seasonally variable intestinal metagenomes of the red palm weevil (Rhynchophorus ferrugineus).</title>
        <authorList>
            <person name="Jia S."/>
            <person name="Zhang X."/>
            <person name="Zhang G."/>
            <person name="Yin A."/>
            <person name="Zhang S."/>
            <person name="Li F."/>
            <person name="Wang L."/>
            <person name="Zhao D."/>
            <person name="Yun Q."/>
            <person name="Tala"/>
            <person name="Wang J."/>
            <person name="Sun G."/>
            <person name="Baabdullah M."/>
            <person name="Yu X."/>
            <person name="Hu S."/>
            <person name="Al-Mssallem I.S."/>
            <person name="Yu J."/>
        </authorList>
    </citation>
    <scope>NUCLEOTIDE SEQUENCE</scope>
</reference>
<feature type="signal peptide" evidence="4">
    <location>
        <begin position="1"/>
        <end position="21"/>
    </location>
</feature>
<keyword evidence="1" id="KW-0378">Hydrolase</keyword>
<dbReference type="PROSITE" id="PS51764">
    <property type="entry name" value="GH26"/>
    <property type="match status" value="1"/>
</dbReference>
<feature type="domain" description="GH26" evidence="5">
    <location>
        <begin position="31"/>
        <end position="70"/>
    </location>
</feature>
<name>A0A060CDR3_9BACT</name>
<evidence type="ECO:0000256" key="4">
    <source>
        <dbReference type="SAM" id="SignalP"/>
    </source>
</evidence>
<dbReference type="EMBL" id="KF126007">
    <property type="protein sequence ID" value="AIA93349.1"/>
    <property type="molecule type" value="Genomic_DNA"/>
</dbReference>
<organism evidence="6">
    <name type="scientific">uncultured Spirosoma sp</name>
    <dbReference type="NCBI Taxonomy" id="278208"/>
    <lineage>
        <taxon>Bacteria</taxon>
        <taxon>Pseudomonadati</taxon>
        <taxon>Bacteroidota</taxon>
        <taxon>Cytophagia</taxon>
        <taxon>Cytophagales</taxon>
        <taxon>Cytophagaceae</taxon>
        <taxon>Spirosoma</taxon>
        <taxon>environmental samples</taxon>
    </lineage>
</organism>
<evidence type="ECO:0000256" key="3">
    <source>
        <dbReference type="PROSITE-ProRule" id="PRU01100"/>
    </source>
</evidence>
<evidence type="ECO:0000256" key="1">
    <source>
        <dbReference type="ARBA" id="ARBA00022801"/>
    </source>
</evidence>
<dbReference type="InterPro" id="IPR022790">
    <property type="entry name" value="GH26_dom"/>
</dbReference>
<proteinExistence type="inferred from homology"/>
<feature type="chain" id="PRO_5001582375" evidence="4">
    <location>
        <begin position="22"/>
        <end position="70"/>
    </location>
</feature>
<dbReference type="AlphaFoldDB" id="A0A060CDR3"/>
<comment type="similarity">
    <text evidence="3">Belongs to the glycosyl hydrolase 26 family.</text>
</comment>